<feature type="domain" description="Cadherin" evidence="9">
    <location>
        <begin position="142"/>
        <end position="200"/>
    </location>
</feature>
<dbReference type="SMART" id="SM00112">
    <property type="entry name" value="CA"/>
    <property type="match status" value="1"/>
</dbReference>
<sequence>MPIQKSFNWDELSCYVPSFAASFGLYFPRKEYSENVYIDQPAGTPLLRIHALRDSHGETAHFHLCQNLIISRARSHENHWFQIREKMGLLYLSKSVDREDFNMLCNLGASCFVLITVTYRAFPSELDLSQRCYHSVSEGLPFRYNENTTGVSVTQRLDREERERYELIAKCTVREGFREIEVEVPFLVNVLDEDDSPPFLPNGTDTADAVVEFNRKEVMFSFIWSLKLGYVLLIVESEGENNDFRKLVLNKSISVTEHHSFQLDVLVNDTEFNGPEKSVMLHFNVSILPVSIQFPNTTYRFTVNRNAQRFAQVRADDLAILA</sequence>
<dbReference type="PANTHER" id="PTHR24025:SF23">
    <property type="entry name" value="NEURAL-CADHERIN"/>
    <property type="match status" value="1"/>
</dbReference>
<evidence type="ECO:0000256" key="1">
    <source>
        <dbReference type="ARBA" id="ARBA00004370"/>
    </source>
</evidence>
<dbReference type="Gene3D" id="2.60.40.60">
    <property type="entry name" value="Cadherins"/>
    <property type="match status" value="1"/>
</dbReference>
<dbReference type="GO" id="GO:0016020">
    <property type="term" value="C:membrane"/>
    <property type="evidence" value="ECO:0007669"/>
    <property type="project" value="UniProtKB-SubCell"/>
</dbReference>
<dbReference type="GO" id="GO:0005509">
    <property type="term" value="F:calcium ion binding"/>
    <property type="evidence" value="ECO:0007669"/>
    <property type="project" value="UniProtKB-UniRule"/>
</dbReference>
<evidence type="ECO:0000256" key="3">
    <source>
        <dbReference type="ARBA" id="ARBA00022737"/>
    </source>
</evidence>
<dbReference type="CDD" id="cd11304">
    <property type="entry name" value="Cadherin_repeat"/>
    <property type="match status" value="2"/>
</dbReference>
<accession>A0A8C9LBV6</accession>
<reference evidence="10" key="1">
    <citation type="submission" date="2025-08" db="UniProtKB">
        <authorList>
            <consortium name="Ensembl"/>
        </authorList>
    </citation>
    <scope>IDENTIFICATION</scope>
</reference>
<evidence type="ECO:0000256" key="8">
    <source>
        <dbReference type="PROSITE-ProRule" id="PRU00043"/>
    </source>
</evidence>
<evidence type="ECO:0000259" key="9">
    <source>
        <dbReference type="PROSITE" id="PS50268"/>
    </source>
</evidence>
<dbReference type="InterPro" id="IPR041163">
    <property type="entry name" value="Ret_CLD1"/>
</dbReference>
<evidence type="ECO:0000256" key="5">
    <source>
        <dbReference type="ARBA" id="ARBA00022889"/>
    </source>
</evidence>
<dbReference type="InterPro" id="IPR040667">
    <property type="entry name" value="Ret_CLD3"/>
</dbReference>
<dbReference type="Ensembl" id="ENSPSTT00000016577.1">
    <property type="protein sequence ID" value="ENSPSTP00000015813.1"/>
    <property type="gene ID" value="ENSPSTG00000011211.1"/>
</dbReference>
<keyword evidence="2" id="KW-0812">Transmembrane</keyword>
<dbReference type="InterPro" id="IPR050971">
    <property type="entry name" value="Cadherin-domain_protein"/>
</dbReference>
<evidence type="ECO:0000256" key="6">
    <source>
        <dbReference type="ARBA" id="ARBA00022989"/>
    </source>
</evidence>
<name>A0A8C9LBV6_PAVCR</name>
<organism evidence="10 11">
    <name type="scientific">Pavo cristatus</name>
    <name type="common">Indian peafowl</name>
    <name type="synonym">Blue peafowl</name>
    <dbReference type="NCBI Taxonomy" id="9049"/>
    <lineage>
        <taxon>Eukaryota</taxon>
        <taxon>Metazoa</taxon>
        <taxon>Chordata</taxon>
        <taxon>Craniata</taxon>
        <taxon>Vertebrata</taxon>
        <taxon>Euteleostomi</taxon>
        <taxon>Archelosauria</taxon>
        <taxon>Archosauria</taxon>
        <taxon>Dinosauria</taxon>
        <taxon>Saurischia</taxon>
        <taxon>Theropoda</taxon>
        <taxon>Coelurosauria</taxon>
        <taxon>Aves</taxon>
        <taxon>Neognathae</taxon>
        <taxon>Galloanserae</taxon>
        <taxon>Galliformes</taxon>
        <taxon>Phasianidae</taxon>
        <taxon>Phasianinae</taxon>
        <taxon>Pavo</taxon>
    </lineage>
</organism>
<keyword evidence="11" id="KW-1185">Reference proteome</keyword>
<evidence type="ECO:0000313" key="11">
    <source>
        <dbReference type="Proteomes" id="UP000694428"/>
    </source>
</evidence>
<dbReference type="PROSITE" id="PS50268">
    <property type="entry name" value="CADHERIN_2"/>
    <property type="match status" value="1"/>
</dbReference>
<protein>
    <recommendedName>
        <fullName evidence="9">Cadherin domain-containing protein</fullName>
    </recommendedName>
</protein>
<dbReference type="InterPro" id="IPR015919">
    <property type="entry name" value="Cadherin-like_sf"/>
</dbReference>
<proteinExistence type="predicted"/>
<keyword evidence="7" id="KW-0472">Membrane</keyword>
<dbReference type="Proteomes" id="UP000694428">
    <property type="component" value="Unplaced"/>
</dbReference>
<dbReference type="SUPFAM" id="SSF49313">
    <property type="entry name" value="Cadherin-like"/>
    <property type="match status" value="2"/>
</dbReference>
<dbReference type="GO" id="GO:0007156">
    <property type="term" value="P:homophilic cell adhesion via plasma membrane adhesion molecules"/>
    <property type="evidence" value="ECO:0007669"/>
    <property type="project" value="InterPro"/>
</dbReference>
<keyword evidence="5" id="KW-0130">Cell adhesion</keyword>
<dbReference type="PANTHER" id="PTHR24025">
    <property type="entry name" value="DESMOGLEIN FAMILY MEMBER"/>
    <property type="match status" value="1"/>
</dbReference>
<keyword evidence="4 8" id="KW-0106">Calcium</keyword>
<dbReference type="Pfam" id="PF17756">
    <property type="entry name" value="RET_CLD1"/>
    <property type="match status" value="1"/>
</dbReference>
<evidence type="ECO:0000256" key="7">
    <source>
        <dbReference type="ARBA" id="ARBA00023136"/>
    </source>
</evidence>
<dbReference type="Pfam" id="PF17812">
    <property type="entry name" value="RET_CLD3"/>
    <property type="match status" value="1"/>
</dbReference>
<evidence type="ECO:0000256" key="4">
    <source>
        <dbReference type="ARBA" id="ARBA00022837"/>
    </source>
</evidence>
<dbReference type="InterPro" id="IPR002126">
    <property type="entry name" value="Cadherin-like_dom"/>
</dbReference>
<keyword evidence="3" id="KW-0677">Repeat</keyword>
<dbReference type="AlphaFoldDB" id="A0A8C9LBV6"/>
<reference evidence="10" key="2">
    <citation type="submission" date="2025-09" db="UniProtKB">
        <authorList>
            <consortium name="Ensembl"/>
        </authorList>
    </citation>
    <scope>IDENTIFICATION</scope>
</reference>
<evidence type="ECO:0000313" key="10">
    <source>
        <dbReference type="Ensembl" id="ENSPSTP00000015813.1"/>
    </source>
</evidence>
<dbReference type="GO" id="GO:0005911">
    <property type="term" value="C:cell-cell junction"/>
    <property type="evidence" value="ECO:0007669"/>
    <property type="project" value="TreeGrafter"/>
</dbReference>
<keyword evidence="6" id="KW-1133">Transmembrane helix</keyword>
<evidence type="ECO:0000256" key="2">
    <source>
        <dbReference type="ARBA" id="ARBA00022692"/>
    </source>
</evidence>
<comment type="subcellular location">
    <subcellularLocation>
        <location evidence="1">Membrane</location>
    </subcellularLocation>
</comment>